<gene>
    <name evidence="2" type="ORF">GCM10009549_40240</name>
</gene>
<organism evidence="2 3">
    <name type="scientific">Streptomyces thermoalcalitolerans</name>
    <dbReference type="NCBI Taxonomy" id="65605"/>
    <lineage>
        <taxon>Bacteria</taxon>
        <taxon>Bacillati</taxon>
        <taxon>Actinomycetota</taxon>
        <taxon>Actinomycetes</taxon>
        <taxon>Kitasatosporales</taxon>
        <taxon>Streptomycetaceae</taxon>
        <taxon>Streptomyces</taxon>
    </lineage>
</organism>
<dbReference type="Proteomes" id="UP001501005">
    <property type="component" value="Unassembled WGS sequence"/>
</dbReference>
<name>A0ABN1P2C1_9ACTN</name>
<proteinExistence type="predicted"/>
<reference evidence="2 3" key="1">
    <citation type="journal article" date="2019" name="Int. J. Syst. Evol. Microbiol.">
        <title>The Global Catalogue of Microorganisms (GCM) 10K type strain sequencing project: providing services to taxonomists for standard genome sequencing and annotation.</title>
        <authorList>
            <consortium name="The Broad Institute Genomics Platform"/>
            <consortium name="The Broad Institute Genome Sequencing Center for Infectious Disease"/>
            <person name="Wu L."/>
            <person name="Ma J."/>
        </authorList>
    </citation>
    <scope>NUCLEOTIDE SEQUENCE [LARGE SCALE GENOMIC DNA]</scope>
    <source>
        <strain evidence="2 3">JCM 10673</strain>
    </source>
</reference>
<comment type="caution">
    <text evidence="2">The sequence shown here is derived from an EMBL/GenBank/DDBJ whole genome shotgun (WGS) entry which is preliminary data.</text>
</comment>
<evidence type="ECO:0000313" key="2">
    <source>
        <dbReference type="EMBL" id="GAA0921204.1"/>
    </source>
</evidence>
<feature type="region of interest" description="Disordered" evidence="1">
    <location>
        <begin position="23"/>
        <end position="45"/>
    </location>
</feature>
<sequence length="70" mass="7286">MRGGCEGASQRIVTGLAALRHDAETADKRPPEGKPGGPRNFPIAGGHGFTQFLTVPGRECVQAGTVVWNG</sequence>
<dbReference type="EMBL" id="BAAAHG010000036">
    <property type="protein sequence ID" value="GAA0921204.1"/>
    <property type="molecule type" value="Genomic_DNA"/>
</dbReference>
<accession>A0ABN1P2C1</accession>
<keyword evidence="3" id="KW-1185">Reference proteome</keyword>
<evidence type="ECO:0000256" key="1">
    <source>
        <dbReference type="SAM" id="MobiDB-lite"/>
    </source>
</evidence>
<protein>
    <submittedName>
        <fullName evidence="2">Uncharacterized protein</fullName>
    </submittedName>
</protein>
<feature type="compositionally biased region" description="Basic and acidic residues" evidence="1">
    <location>
        <begin position="23"/>
        <end position="32"/>
    </location>
</feature>
<evidence type="ECO:0000313" key="3">
    <source>
        <dbReference type="Proteomes" id="UP001501005"/>
    </source>
</evidence>